<dbReference type="GO" id="GO:0016020">
    <property type="term" value="C:membrane"/>
    <property type="evidence" value="ECO:0007669"/>
    <property type="project" value="UniProtKB-SubCell"/>
</dbReference>
<organism evidence="7 8">
    <name type="scientific">Bimuria novae-zelandiae CBS 107.79</name>
    <dbReference type="NCBI Taxonomy" id="1447943"/>
    <lineage>
        <taxon>Eukaryota</taxon>
        <taxon>Fungi</taxon>
        <taxon>Dikarya</taxon>
        <taxon>Ascomycota</taxon>
        <taxon>Pezizomycotina</taxon>
        <taxon>Dothideomycetes</taxon>
        <taxon>Pleosporomycetidae</taxon>
        <taxon>Pleosporales</taxon>
        <taxon>Massarineae</taxon>
        <taxon>Didymosphaeriaceae</taxon>
        <taxon>Bimuria</taxon>
    </lineage>
</organism>
<keyword evidence="4" id="KW-0256">Endoplasmic reticulum</keyword>
<reference evidence="7" key="1">
    <citation type="journal article" date="2020" name="Stud. Mycol.">
        <title>101 Dothideomycetes genomes: a test case for predicting lifestyles and emergence of pathogens.</title>
        <authorList>
            <person name="Haridas S."/>
            <person name="Albert R."/>
            <person name="Binder M."/>
            <person name="Bloem J."/>
            <person name="Labutti K."/>
            <person name="Salamov A."/>
            <person name="Andreopoulos B."/>
            <person name="Baker S."/>
            <person name="Barry K."/>
            <person name="Bills G."/>
            <person name="Bluhm B."/>
            <person name="Cannon C."/>
            <person name="Castanera R."/>
            <person name="Culley D."/>
            <person name="Daum C."/>
            <person name="Ezra D."/>
            <person name="Gonzalez J."/>
            <person name="Henrissat B."/>
            <person name="Kuo A."/>
            <person name="Liang C."/>
            <person name="Lipzen A."/>
            <person name="Lutzoni F."/>
            <person name="Magnuson J."/>
            <person name="Mondo S."/>
            <person name="Nolan M."/>
            <person name="Ohm R."/>
            <person name="Pangilinan J."/>
            <person name="Park H.-J."/>
            <person name="Ramirez L."/>
            <person name="Alfaro M."/>
            <person name="Sun H."/>
            <person name="Tritt A."/>
            <person name="Yoshinaga Y."/>
            <person name="Zwiers L.-H."/>
            <person name="Turgeon B."/>
            <person name="Goodwin S."/>
            <person name="Spatafora J."/>
            <person name="Crous P."/>
            <person name="Grigoriev I."/>
        </authorList>
    </citation>
    <scope>NUCLEOTIDE SEQUENCE</scope>
    <source>
        <strain evidence="7">CBS 107.79</strain>
    </source>
</reference>
<evidence type="ECO:0000256" key="5">
    <source>
        <dbReference type="ARBA" id="ARBA00023128"/>
    </source>
</evidence>
<evidence type="ECO:0000256" key="3">
    <source>
        <dbReference type="ARBA" id="ARBA00004370"/>
    </source>
</evidence>
<protein>
    <recommendedName>
        <fullName evidence="9">DUF676 domain-containing protein</fullName>
    </recommendedName>
</protein>
<gene>
    <name evidence="7" type="ORF">BU23DRAFT_5913</name>
</gene>
<dbReference type="EMBL" id="ML976656">
    <property type="protein sequence ID" value="KAF1980294.1"/>
    <property type="molecule type" value="Genomic_DNA"/>
</dbReference>
<dbReference type="Proteomes" id="UP000800036">
    <property type="component" value="Unassembled WGS sequence"/>
</dbReference>
<keyword evidence="5" id="KW-0496">Mitochondrion</keyword>
<evidence type="ECO:0000313" key="7">
    <source>
        <dbReference type="EMBL" id="KAF1980294.1"/>
    </source>
</evidence>
<dbReference type="PANTHER" id="PTHR48182:SF2">
    <property type="entry name" value="PROTEIN SERAC1"/>
    <property type="match status" value="1"/>
</dbReference>
<evidence type="ECO:0008006" key="9">
    <source>
        <dbReference type="Google" id="ProtNLM"/>
    </source>
</evidence>
<evidence type="ECO:0000313" key="8">
    <source>
        <dbReference type="Proteomes" id="UP000800036"/>
    </source>
</evidence>
<keyword evidence="8" id="KW-1185">Reference proteome</keyword>
<keyword evidence="6" id="KW-0472">Membrane</keyword>
<proteinExistence type="predicted"/>
<dbReference type="GO" id="GO:0005783">
    <property type="term" value="C:endoplasmic reticulum"/>
    <property type="evidence" value="ECO:0007669"/>
    <property type="project" value="UniProtKB-SubCell"/>
</dbReference>
<name>A0A6A5VSG1_9PLEO</name>
<accession>A0A6A5VSG1</accession>
<evidence type="ECO:0000256" key="1">
    <source>
        <dbReference type="ARBA" id="ARBA00004173"/>
    </source>
</evidence>
<comment type="subcellular location">
    <subcellularLocation>
        <location evidence="2">Endoplasmic reticulum</location>
    </subcellularLocation>
    <subcellularLocation>
        <location evidence="3">Membrane</location>
    </subcellularLocation>
    <subcellularLocation>
        <location evidence="1">Mitochondrion</location>
    </subcellularLocation>
</comment>
<dbReference type="AlphaFoldDB" id="A0A6A5VSG1"/>
<dbReference type="OrthoDB" id="5086500at2759"/>
<dbReference type="GO" id="GO:0005739">
    <property type="term" value="C:mitochondrion"/>
    <property type="evidence" value="ECO:0007669"/>
    <property type="project" value="UniProtKB-SubCell"/>
</dbReference>
<dbReference type="InterPro" id="IPR052374">
    <property type="entry name" value="SERAC1"/>
</dbReference>
<evidence type="ECO:0000256" key="4">
    <source>
        <dbReference type="ARBA" id="ARBA00022824"/>
    </source>
</evidence>
<dbReference type="PANTHER" id="PTHR48182">
    <property type="entry name" value="PROTEIN SERAC1"/>
    <property type="match status" value="1"/>
</dbReference>
<sequence length="144" mass="16033">MVIHRLGLTRLSGSDDQTRLNVVLVHGLRGRPEDTWSTATAASNDNTTPKERKSLKSLFKRKAIITEQAPASSPVQVFWPKRFLAPDVPQASVWTYGYNADVIGGLFQANKTSISQHGRDLFIILEREIENNIRLQASAGIIHI</sequence>
<evidence type="ECO:0000256" key="2">
    <source>
        <dbReference type="ARBA" id="ARBA00004240"/>
    </source>
</evidence>
<evidence type="ECO:0000256" key="6">
    <source>
        <dbReference type="ARBA" id="ARBA00023136"/>
    </source>
</evidence>